<evidence type="ECO:0000313" key="1">
    <source>
        <dbReference type="EMBL" id="DAG02571.1"/>
    </source>
</evidence>
<sequence length="398" mass="46586">MRRTINNGSLTKDTILSKVNQVSIFSAYTGIDTDVIEHCIATGEFISSPFRVDEHPSFGFRYDNRGKLKGKDFAGYFHGDCFDAAALVIGEIIHKNVDISNKGWFIFVLKHIAYTFRNIIYGKDKDETINEVIADGIKAARNRKPIIEFVPRQWNNYDKNYWGKFHVPLSYLNTNFIYPVQQYYVNRKVNPEPKYYYDDDRKDVCYAYILGQDKKGIYNIKLYFPNRKHGTVRFITNSNCLEGLLNLELDKYDAIIITKSTKDRISLRAYLDSISLDFSYGGSPIENIGLVNIPHESYKLKQNEYDWLRSRCPHGYIVSLMDNDNAGYREAIWLRDNYGIIPFCIPREYDVKDFAELRSQYSVEFIKELIDKSYKYIVDNYEETELSWDTNQDNPLPY</sequence>
<dbReference type="EMBL" id="BK016212">
    <property type="protein sequence ID" value="DAG02571.1"/>
    <property type="molecule type" value="Genomic_DNA"/>
</dbReference>
<protein>
    <submittedName>
        <fullName evidence="1">DNA primase</fullName>
    </submittedName>
</protein>
<reference evidence="1" key="1">
    <citation type="journal article" date="2021" name="Proc. Natl. Acad. Sci. U.S.A.">
        <title>A Catalog of Tens of Thousands of Viruses from Human Metagenomes Reveals Hidden Associations with Chronic Diseases.</title>
        <authorList>
            <person name="Tisza M.J."/>
            <person name="Buck C.B."/>
        </authorList>
    </citation>
    <scope>NUCLEOTIDE SEQUENCE</scope>
    <source>
        <strain evidence="1">CtUXy6</strain>
    </source>
</reference>
<proteinExistence type="predicted"/>
<accession>A0A8S5V7F1</accession>
<name>A0A8S5V7F1_9CAUD</name>
<organism evidence="1">
    <name type="scientific">CrAss-like virus sp. ctUXy6</name>
    <dbReference type="NCBI Taxonomy" id="2825835"/>
    <lineage>
        <taxon>Viruses</taxon>
        <taxon>Duplodnaviria</taxon>
        <taxon>Heunggongvirae</taxon>
        <taxon>Uroviricota</taxon>
        <taxon>Caudoviricetes</taxon>
        <taxon>Crassvirales</taxon>
    </lineage>
</organism>